<feature type="compositionally biased region" description="Low complexity" evidence="2">
    <location>
        <begin position="80"/>
        <end position="93"/>
    </location>
</feature>
<reference evidence="4 5" key="1">
    <citation type="journal article" date="2015" name="Proc. Natl. Acad. Sci. U.S.A.">
        <title>The resurrection genome of Boea hygrometrica: A blueprint for survival of dehydration.</title>
        <authorList>
            <person name="Xiao L."/>
            <person name="Yang G."/>
            <person name="Zhang L."/>
            <person name="Yang X."/>
            <person name="Zhao S."/>
            <person name="Ji Z."/>
            <person name="Zhou Q."/>
            <person name="Hu M."/>
            <person name="Wang Y."/>
            <person name="Chen M."/>
            <person name="Xu Y."/>
            <person name="Jin H."/>
            <person name="Xiao X."/>
            <person name="Hu G."/>
            <person name="Bao F."/>
            <person name="Hu Y."/>
            <person name="Wan P."/>
            <person name="Li L."/>
            <person name="Deng X."/>
            <person name="Kuang T."/>
            <person name="Xiang C."/>
            <person name="Zhu J.K."/>
            <person name="Oliver M.J."/>
            <person name="He Y."/>
        </authorList>
    </citation>
    <scope>NUCLEOTIDE SEQUENCE [LARGE SCALE GENOMIC DNA]</scope>
    <source>
        <strain evidence="5">cv. XS01</strain>
    </source>
</reference>
<feature type="region of interest" description="Disordered" evidence="2">
    <location>
        <begin position="77"/>
        <end position="121"/>
    </location>
</feature>
<dbReference type="PROSITE" id="PS50158">
    <property type="entry name" value="ZF_CCHC"/>
    <property type="match status" value="1"/>
</dbReference>
<dbReference type="Proteomes" id="UP000250235">
    <property type="component" value="Unassembled WGS sequence"/>
</dbReference>
<keyword evidence="1" id="KW-0863">Zinc-finger</keyword>
<feature type="domain" description="CCHC-type" evidence="3">
    <location>
        <begin position="146"/>
        <end position="160"/>
    </location>
</feature>
<dbReference type="Gene3D" id="4.10.60.10">
    <property type="entry name" value="Zinc finger, CCHC-type"/>
    <property type="match status" value="1"/>
</dbReference>
<evidence type="ECO:0000259" key="3">
    <source>
        <dbReference type="PROSITE" id="PS50158"/>
    </source>
</evidence>
<name>A0A2Z7B1H1_9LAMI</name>
<dbReference type="OrthoDB" id="3863715at2759"/>
<accession>A0A2Z7B1H1</accession>
<evidence type="ECO:0000313" key="5">
    <source>
        <dbReference type="Proteomes" id="UP000250235"/>
    </source>
</evidence>
<keyword evidence="5" id="KW-1185">Reference proteome</keyword>
<evidence type="ECO:0000256" key="1">
    <source>
        <dbReference type="PROSITE-ProRule" id="PRU00047"/>
    </source>
</evidence>
<dbReference type="EMBL" id="KV010679">
    <property type="protein sequence ID" value="KZV27100.1"/>
    <property type="molecule type" value="Genomic_DNA"/>
</dbReference>
<keyword evidence="1" id="KW-0862">Zinc</keyword>
<keyword evidence="1" id="KW-0479">Metal-binding</keyword>
<dbReference type="GO" id="GO:0008270">
    <property type="term" value="F:zinc ion binding"/>
    <property type="evidence" value="ECO:0007669"/>
    <property type="project" value="UniProtKB-KW"/>
</dbReference>
<dbReference type="InterPro" id="IPR036875">
    <property type="entry name" value="Znf_CCHC_sf"/>
</dbReference>
<dbReference type="GO" id="GO:0003676">
    <property type="term" value="F:nucleic acid binding"/>
    <property type="evidence" value="ECO:0007669"/>
    <property type="project" value="InterPro"/>
</dbReference>
<feature type="region of interest" description="Disordered" evidence="2">
    <location>
        <begin position="1"/>
        <end position="41"/>
    </location>
</feature>
<dbReference type="InterPro" id="IPR001878">
    <property type="entry name" value="Znf_CCHC"/>
</dbReference>
<dbReference type="AlphaFoldDB" id="A0A2Z7B1H1"/>
<evidence type="ECO:0000313" key="4">
    <source>
        <dbReference type="EMBL" id="KZV27100.1"/>
    </source>
</evidence>
<proteinExistence type="predicted"/>
<evidence type="ECO:0000256" key="2">
    <source>
        <dbReference type="SAM" id="MobiDB-lite"/>
    </source>
</evidence>
<dbReference type="SUPFAM" id="SSF57756">
    <property type="entry name" value="Retrovirus zinc finger-like domains"/>
    <property type="match status" value="1"/>
</dbReference>
<gene>
    <name evidence="4" type="ORF">F511_17376</name>
</gene>
<feature type="compositionally biased region" description="Low complexity" evidence="2">
    <location>
        <begin position="108"/>
        <end position="121"/>
    </location>
</feature>
<protein>
    <recommendedName>
        <fullName evidence="3">CCHC-type domain-containing protein</fullName>
    </recommendedName>
</protein>
<organism evidence="4 5">
    <name type="scientific">Dorcoceras hygrometricum</name>
    <dbReference type="NCBI Taxonomy" id="472368"/>
    <lineage>
        <taxon>Eukaryota</taxon>
        <taxon>Viridiplantae</taxon>
        <taxon>Streptophyta</taxon>
        <taxon>Embryophyta</taxon>
        <taxon>Tracheophyta</taxon>
        <taxon>Spermatophyta</taxon>
        <taxon>Magnoliopsida</taxon>
        <taxon>eudicotyledons</taxon>
        <taxon>Gunneridae</taxon>
        <taxon>Pentapetalae</taxon>
        <taxon>asterids</taxon>
        <taxon>lamiids</taxon>
        <taxon>Lamiales</taxon>
        <taxon>Gesneriaceae</taxon>
        <taxon>Didymocarpoideae</taxon>
        <taxon>Trichosporeae</taxon>
        <taxon>Loxocarpinae</taxon>
        <taxon>Dorcoceras</taxon>
    </lineage>
</organism>
<feature type="compositionally biased region" description="Basic residues" evidence="2">
    <location>
        <begin position="94"/>
        <end position="107"/>
    </location>
</feature>
<sequence>MPPRRRGRGRGQIPEESDGQTEGDQSSFPRRGRGRQAEDEVDELAARVNDMELVMARWHRVVVQWFRERNLPSLCNRLSQPQQQQQVTQQFGHQRFRPRGKKFKKKSGSSSSGSDRSSSGGTKVEYCVQCGGKHPTAQCVGVHGSCNVCGQYGHFARVCPLSGSQHTAVPP</sequence>